<dbReference type="RefSeq" id="WP_311191342.1">
    <property type="nucleotide sequence ID" value="NZ_CP115541.1"/>
</dbReference>
<feature type="transmembrane region" description="Helical" evidence="1">
    <location>
        <begin position="26"/>
        <end position="46"/>
    </location>
</feature>
<evidence type="ECO:0000313" key="3">
    <source>
        <dbReference type="Proteomes" id="UP001302072"/>
    </source>
</evidence>
<sequence length="73" mass="7622">MGLSFLFAAVGAPGSFWNSPDNVAAVVWLGFGLAAIALGFGLAKVFRRFNGVAWAMLGAGALISLYGLWLMLT</sequence>
<keyword evidence="1" id="KW-0812">Transmembrane</keyword>
<reference evidence="2 3" key="1">
    <citation type="submission" date="2022-12" db="EMBL/GenBank/DDBJ databases">
        <title>Two new species, Stenotrophomonas aracearum and Stenotrophomonas oahuensis, isolated from Anthurium (Araceae family) in Hawaii.</title>
        <authorList>
            <person name="Chunag S.C."/>
            <person name="Dobhal S."/>
            <person name="Alvarez A."/>
            <person name="Arif M."/>
        </authorList>
    </citation>
    <scope>NUCLEOTIDE SEQUENCE [LARGE SCALE GENOMIC DNA]</scope>
    <source>
        <strain evidence="2 3">A5586</strain>
    </source>
</reference>
<keyword evidence="1" id="KW-1133">Transmembrane helix</keyword>
<keyword evidence="3" id="KW-1185">Reference proteome</keyword>
<keyword evidence="1" id="KW-0472">Membrane</keyword>
<organism evidence="2 3">
    <name type="scientific">Stenotrophomonas oahuensis</name>
    <dbReference type="NCBI Taxonomy" id="3003271"/>
    <lineage>
        <taxon>Bacteria</taxon>
        <taxon>Pseudomonadati</taxon>
        <taxon>Pseudomonadota</taxon>
        <taxon>Gammaproteobacteria</taxon>
        <taxon>Lysobacterales</taxon>
        <taxon>Lysobacteraceae</taxon>
        <taxon>Stenotrophomonas</taxon>
    </lineage>
</organism>
<proteinExistence type="predicted"/>
<evidence type="ECO:0000256" key="1">
    <source>
        <dbReference type="SAM" id="Phobius"/>
    </source>
</evidence>
<accession>A0ABY9YMK3</accession>
<dbReference type="EMBL" id="CP115541">
    <property type="protein sequence ID" value="WNH52137.1"/>
    <property type="molecule type" value="Genomic_DNA"/>
</dbReference>
<feature type="transmembrane region" description="Helical" evidence="1">
    <location>
        <begin position="53"/>
        <end position="72"/>
    </location>
</feature>
<evidence type="ECO:0000313" key="2">
    <source>
        <dbReference type="EMBL" id="WNH52137.1"/>
    </source>
</evidence>
<name>A0ABY9YMK3_9GAMM</name>
<dbReference type="Proteomes" id="UP001302072">
    <property type="component" value="Chromosome"/>
</dbReference>
<protein>
    <recommendedName>
        <fullName evidence="4">Transmembrane protein</fullName>
    </recommendedName>
</protein>
<evidence type="ECO:0008006" key="4">
    <source>
        <dbReference type="Google" id="ProtNLM"/>
    </source>
</evidence>
<gene>
    <name evidence="2" type="ORF">PDM29_17630</name>
</gene>